<evidence type="ECO:0000256" key="3">
    <source>
        <dbReference type="SAM" id="MobiDB-lite"/>
    </source>
</evidence>
<organism evidence="5 6">
    <name type="scientific">Caenorhabditis tropicalis</name>
    <dbReference type="NCBI Taxonomy" id="1561998"/>
    <lineage>
        <taxon>Eukaryota</taxon>
        <taxon>Metazoa</taxon>
        <taxon>Ecdysozoa</taxon>
        <taxon>Nematoda</taxon>
        <taxon>Chromadorea</taxon>
        <taxon>Rhabditida</taxon>
        <taxon>Rhabditina</taxon>
        <taxon>Rhabditomorpha</taxon>
        <taxon>Rhabditoidea</taxon>
        <taxon>Rhabditidae</taxon>
        <taxon>Peloderinae</taxon>
        <taxon>Caenorhabditis</taxon>
    </lineage>
</organism>
<dbReference type="InterPro" id="IPR036388">
    <property type="entry name" value="WH-like_DNA-bd_sf"/>
</dbReference>
<name>A0A1I7UIQ1_9PELO</name>
<keyword evidence="5" id="KW-1185">Reference proteome</keyword>
<dbReference type="Pfam" id="PF00178">
    <property type="entry name" value="Ets"/>
    <property type="match status" value="1"/>
</dbReference>
<dbReference type="InterPro" id="IPR000418">
    <property type="entry name" value="Ets_dom"/>
</dbReference>
<comment type="subcellular location">
    <subcellularLocation>
        <location evidence="2">Nucleus</location>
    </subcellularLocation>
</comment>
<dbReference type="STRING" id="1561998.A0A1I7UIQ1"/>
<keyword evidence="2" id="KW-0238">DNA-binding</keyword>
<dbReference type="GO" id="GO:0043565">
    <property type="term" value="F:sequence-specific DNA binding"/>
    <property type="evidence" value="ECO:0007669"/>
    <property type="project" value="InterPro"/>
</dbReference>
<evidence type="ECO:0000313" key="5">
    <source>
        <dbReference type="Proteomes" id="UP000095282"/>
    </source>
</evidence>
<proteinExistence type="inferred from homology"/>
<dbReference type="PROSITE" id="PS50061">
    <property type="entry name" value="ETS_DOMAIN_3"/>
    <property type="match status" value="1"/>
</dbReference>
<accession>A0A1I7UIQ1</accession>
<evidence type="ECO:0000256" key="2">
    <source>
        <dbReference type="RuleBase" id="RU004019"/>
    </source>
</evidence>
<feature type="domain" description="ETS" evidence="4">
    <location>
        <begin position="79"/>
        <end position="160"/>
    </location>
</feature>
<comment type="similarity">
    <text evidence="1 2">Belongs to the ETS family.</text>
</comment>
<keyword evidence="2" id="KW-0539">Nucleus</keyword>
<sequence>MASEAPSISEADPLPAPVVSPVDPLPLPNTPPGPSAFSPDAPSEEAPVDPSPADPAIQPDLLAPLFGPIRPKKRTIIRYRPLSFAKRLLDGGDHSDVIVWNNQENLTFQFLDKKKFAEMYKEHTGNTGTTFDSIMRIFRLYRAKGLVEKIPGIQSCWRILDRSIFAPKEEVKEEEEDPEINEMVQFLAQPNMIEQMADLMKQFDRFHEMIPIAAGFPIEQQMYFFNSAREINPDIFRV</sequence>
<dbReference type="eggNOG" id="KOG3806">
    <property type="taxonomic scope" value="Eukaryota"/>
</dbReference>
<dbReference type="Gene3D" id="1.10.10.10">
    <property type="entry name" value="Winged helix-like DNA-binding domain superfamily/Winged helix DNA-binding domain"/>
    <property type="match status" value="1"/>
</dbReference>
<dbReference type="WBParaSite" id="Csp11.Scaffold629.g9716.t1">
    <property type="protein sequence ID" value="Csp11.Scaffold629.g9716.t1"/>
    <property type="gene ID" value="Csp11.Scaffold629.g9716"/>
</dbReference>
<reference evidence="6" key="1">
    <citation type="submission" date="2016-11" db="UniProtKB">
        <authorList>
            <consortium name="WormBaseParasite"/>
        </authorList>
    </citation>
    <scope>IDENTIFICATION</scope>
</reference>
<evidence type="ECO:0000313" key="6">
    <source>
        <dbReference type="WBParaSite" id="Csp11.Scaffold629.g9716.t1"/>
    </source>
</evidence>
<protein>
    <submittedName>
        <fullName evidence="6">ETS domain-containing protein</fullName>
    </submittedName>
</protein>
<evidence type="ECO:0000259" key="4">
    <source>
        <dbReference type="PROSITE" id="PS50061"/>
    </source>
</evidence>
<dbReference type="GO" id="GO:0003700">
    <property type="term" value="F:DNA-binding transcription factor activity"/>
    <property type="evidence" value="ECO:0007669"/>
    <property type="project" value="InterPro"/>
</dbReference>
<dbReference type="InterPro" id="IPR036390">
    <property type="entry name" value="WH_DNA-bd_sf"/>
</dbReference>
<dbReference type="AlphaFoldDB" id="A0A1I7UIQ1"/>
<dbReference type="SMART" id="SM00413">
    <property type="entry name" value="ETS"/>
    <property type="match status" value="1"/>
</dbReference>
<evidence type="ECO:0000256" key="1">
    <source>
        <dbReference type="ARBA" id="ARBA00005562"/>
    </source>
</evidence>
<dbReference type="Proteomes" id="UP000095282">
    <property type="component" value="Unplaced"/>
</dbReference>
<dbReference type="GO" id="GO:0005634">
    <property type="term" value="C:nucleus"/>
    <property type="evidence" value="ECO:0007669"/>
    <property type="project" value="UniProtKB-SubCell"/>
</dbReference>
<dbReference type="SUPFAM" id="SSF46785">
    <property type="entry name" value="Winged helix' DNA-binding domain"/>
    <property type="match status" value="1"/>
</dbReference>
<feature type="compositionally biased region" description="Pro residues" evidence="3">
    <location>
        <begin position="14"/>
        <end position="34"/>
    </location>
</feature>
<feature type="region of interest" description="Disordered" evidence="3">
    <location>
        <begin position="1"/>
        <end position="54"/>
    </location>
</feature>